<dbReference type="SUPFAM" id="SSF51445">
    <property type="entry name" value="(Trans)glycosidases"/>
    <property type="match status" value="1"/>
</dbReference>
<dbReference type="Proteomes" id="UP000217265">
    <property type="component" value="Chromosome"/>
</dbReference>
<dbReference type="Pfam" id="PF02055">
    <property type="entry name" value="Glyco_hydro_30"/>
    <property type="match status" value="1"/>
</dbReference>
<accession>A0A290Q4F0</accession>
<dbReference type="GO" id="GO:0004348">
    <property type="term" value="F:glucosylceramidase activity"/>
    <property type="evidence" value="ECO:0007669"/>
    <property type="project" value="InterPro"/>
</dbReference>
<dbReference type="InterPro" id="IPR033452">
    <property type="entry name" value="GH30_C"/>
</dbReference>
<dbReference type="GO" id="GO:0016020">
    <property type="term" value="C:membrane"/>
    <property type="evidence" value="ECO:0007669"/>
    <property type="project" value="GOC"/>
</dbReference>
<evidence type="ECO:0000256" key="5">
    <source>
        <dbReference type="SAM" id="SignalP"/>
    </source>
</evidence>
<evidence type="ECO:0000256" key="4">
    <source>
        <dbReference type="RuleBase" id="RU361188"/>
    </source>
</evidence>
<dbReference type="InterPro" id="IPR033453">
    <property type="entry name" value="Glyco_hydro_30_TIM-barrel"/>
</dbReference>
<name>A0A290Q4F0_9BACT</name>
<keyword evidence="4" id="KW-0326">Glycosidase</keyword>
<dbReference type="Gene3D" id="2.60.40.1180">
    <property type="entry name" value="Golgi alpha-mannosidase II"/>
    <property type="match status" value="1"/>
</dbReference>
<gene>
    <name evidence="8" type="ORF">CMV30_06075</name>
</gene>
<feature type="chain" id="PRO_5013284769" evidence="5">
    <location>
        <begin position="25"/>
        <end position="473"/>
    </location>
</feature>
<keyword evidence="3 4" id="KW-0378">Hydrolase</keyword>
<dbReference type="PANTHER" id="PTHR11069">
    <property type="entry name" value="GLUCOSYLCERAMIDASE"/>
    <property type="match status" value="1"/>
</dbReference>
<dbReference type="AlphaFoldDB" id="A0A290Q4F0"/>
<organism evidence="8 9">
    <name type="scientific">Nibricoccus aquaticus</name>
    <dbReference type="NCBI Taxonomy" id="2576891"/>
    <lineage>
        <taxon>Bacteria</taxon>
        <taxon>Pseudomonadati</taxon>
        <taxon>Verrucomicrobiota</taxon>
        <taxon>Opitutia</taxon>
        <taxon>Opitutales</taxon>
        <taxon>Opitutaceae</taxon>
        <taxon>Nibricoccus</taxon>
    </lineage>
</organism>
<protein>
    <submittedName>
        <fullName evidence="8">Glycosyl hydrolase</fullName>
    </submittedName>
</protein>
<evidence type="ECO:0000259" key="7">
    <source>
        <dbReference type="Pfam" id="PF17189"/>
    </source>
</evidence>
<feature type="domain" description="Glycosyl hydrolase family 30 beta sandwich" evidence="7">
    <location>
        <begin position="410"/>
        <end position="470"/>
    </location>
</feature>
<comment type="similarity">
    <text evidence="1 4">Belongs to the glycosyl hydrolase 30 family.</text>
</comment>
<feature type="signal peptide" evidence="5">
    <location>
        <begin position="1"/>
        <end position="24"/>
    </location>
</feature>
<evidence type="ECO:0000313" key="8">
    <source>
        <dbReference type="EMBL" id="ATC63555.1"/>
    </source>
</evidence>
<evidence type="ECO:0000256" key="2">
    <source>
        <dbReference type="ARBA" id="ARBA00022729"/>
    </source>
</evidence>
<sequence length="473" mass="52817">MISPISSSPAFLLTACLLATTAHAQKSVDVYLTAKDSGERLSKVATLSLGGRGVLTEKEQRIFVDPAKTFQTLLGIGGALTDASAETYFKLPVEKRRELIRAYYDSEHGIGYSLGRTHINSCDFSSASYTYVAEGDTALKTFSIAPDEKHRIPFIKDALAAVKGPFAMYASPWSPPAWMKDNNHMLRGGKLKPEMRDAWARYYVAFIQAYEKAGIPIWGLTVQNEPMAVQRWESCVYTAEEEKDFVRDHLGPVLAKSGMADKKIVIWDHNRTWIFQRAQAALNDPEAAKYIWGVGFHWYSDDAFDNVRLVKETYPQTHLLFTEGCNFPYDRTKLSDWNWGELYGRSMIKDFNNGADGWTDWNVLLDETGGPNHVKNFCYAPVHADTQTGELMYMNSYYYIGHFSKFIRPGAKRVISSSTVDRLLTTAFKNADGSVAVVVMNSSGEAQAFALTIGQQSVPVSSPAHSILTLVVR</sequence>
<keyword evidence="2 5" id="KW-0732">Signal</keyword>
<reference evidence="8 9" key="1">
    <citation type="submission" date="2017-09" db="EMBL/GenBank/DDBJ databases">
        <title>Complete genome sequence of Verrucomicrobial strain HZ-65, isolated from freshwater.</title>
        <authorList>
            <person name="Choi A."/>
        </authorList>
    </citation>
    <scope>NUCLEOTIDE SEQUENCE [LARGE SCALE GENOMIC DNA]</scope>
    <source>
        <strain evidence="8 9">HZ-65</strain>
    </source>
</reference>
<feature type="domain" description="Glycosyl hydrolase family 30 TIM-barrel" evidence="6">
    <location>
        <begin position="75"/>
        <end position="407"/>
    </location>
</feature>
<dbReference type="PRINTS" id="PR00843">
    <property type="entry name" value="GLHYDRLASE30"/>
</dbReference>
<dbReference type="EMBL" id="CP023344">
    <property type="protein sequence ID" value="ATC63555.1"/>
    <property type="molecule type" value="Genomic_DNA"/>
</dbReference>
<dbReference type="InterPro" id="IPR013780">
    <property type="entry name" value="Glyco_hydro_b"/>
</dbReference>
<dbReference type="InterPro" id="IPR001139">
    <property type="entry name" value="Glyco_hydro_30"/>
</dbReference>
<evidence type="ECO:0000256" key="3">
    <source>
        <dbReference type="ARBA" id="ARBA00022801"/>
    </source>
</evidence>
<dbReference type="KEGG" id="vbh:CMV30_06075"/>
<dbReference type="GO" id="GO:0006680">
    <property type="term" value="P:glucosylceramide catabolic process"/>
    <property type="evidence" value="ECO:0007669"/>
    <property type="project" value="TreeGrafter"/>
</dbReference>
<keyword evidence="9" id="KW-1185">Reference proteome</keyword>
<evidence type="ECO:0000313" key="9">
    <source>
        <dbReference type="Proteomes" id="UP000217265"/>
    </source>
</evidence>
<evidence type="ECO:0000256" key="1">
    <source>
        <dbReference type="ARBA" id="ARBA00005382"/>
    </source>
</evidence>
<dbReference type="InterPro" id="IPR017853">
    <property type="entry name" value="GH"/>
</dbReference>
<evidence type="ECO:0000259" key="6">
    <source>
        <dbReference type="Pfam" id="PF02055"/>
    </source>
</evidence>
<dbReference type="Gene3D" id="3.20.20.80">
    <property type="entry name" value="Glycosidases"/>
    <property type="match status" value="1"/>
</dbReference>
<dbReference type="RefSeq" id="WP_096055187.1">
    <property type="nucleotide sequence ID" value="NZ_CP023344.1"/>
</dbReference>
<dbReference type="Pfam" id="PF17189">
    <property type="entry name" value="Glyco_hydro_30C"/>
    <property type="match status" value="1"/>
</dbReference>
<dbReference type="OrthoDB" id="9806701at2"/>
<proteinExistence type="inferred from homology"/>
<dbReference type="PANTHER" id="PTHR11069:SF23">
    <property type="entry name" value="LYSOSOMAL ACID GLUCOSYLCERAMIDASE"/>
    <property type="match status" value="1"/>
</dbReference>